<evidence type="ECO:0000256" key="9">
    <source>
        <dbReference type="ARBA" id="ARBA00069043"/>
    </source>
</evidence>
<dbReference type="Gene3D" id="2.40.110.10">
    <property type="entry name" value="Butyryl-CoA Dehydrogenase, subunit A, domain 2"/>
    <property type="match status" value="1"/>
</dbReference>
<dbReference type="InterPro" id="IPR052166">
    <property type="entry name" value="Diverse_Acyl-CoA_DH"/>
</dbReference>
<dbReference type="KEGG" id="tdu:QJT80_02940"/>
<evidence type="ECO:0000256" key="6">
    <source>
        <dbReference type="ARBA" id="ARBA00051388"/>
    </source>
</evidence>
<keyword evidence="4 10" id="KW-0274">FAD</keyword>
<dbReference type="Proteomes" id="UP001300672">
    <property type="component" value="Chromosome"/>
</dbReference>
<comment type="similarity">
    <text evidence="2 10">Belongs to the acyl-CoA dehydrogenase family.</text>
</comment>
<dbReference type="InterPro" id="IPR025878">
    <property type="entry name" value="Acyl-CoA_dh-like_C_dom"/>
</dbReference>
<keyword evidence="3 10" id="KW-0285">Flavoprotein</keyword>
<comment type="catalytic activity">
    <reaction evidence="6">
        <text>3-(methylsulfanyl)propanoyl-CoA + oxidized [electron-transfer flavoprotein] + H(+) = 3-(methylsulfanyl)acryloyl-CoA + reduced [electron-transfer flavoprotein]</text>
        <dbReference type="Rhea" id="RHEA:52612"/>
        <dbReference type="Rhea" id="RHEA-COMP:10685"/>
        <dbReference type="Rhea" id="RHEA-COMP:10686"/>
        <dbReference type="ChEBI" id="CHEBI:15378"/>
        <dbReference type="ChEBI" id="CHEBI:57692"/>
        <dbReference type="ChEBI" id="CHEBI:58307"/>
        <dbReference type="ChEBI" id="CHEBI:82815"/>
        <dbReference type="ChEBI" id="CHEBI:84994"/>
        <dbReference type="EC" id="1.3.99.41"/>
    </reaction>
    <physiologicalReaction direction="left-to-right" evidence="6">
        <dbReference type="Rhea" id="RHEA:52613"/>
    </physiologicalReaction>
</comment>
<organism evidence="15">
    <name type="scientific">Candidatus Thiocaldithrix dubininis</name>
    <dbReference type="NCBI Taxonomy" id="3080823"/>
    <lineage>
        <taxon>Bacteria</taxon>
        <taxon>Pseudomonadati</taxon>
        <taxon>Pseudomonadota</taxon>
        <taxon>Gammaproteobacteria</taxon>
        <taxon>Thiotrichales</taxon>
        <taxon>Thiotrichaceae</taxon>
        <taxon>Candidatus Thiocaldithrix</taxon>
    </lineage>
</organism>
<evidence type="ECO:0000256" key="4">
    <source>
        <dbReference type="ARBA" id="ARBA00022827"/>
    </source>
</evidence>
<comment type="function">
    <text evidence="7">Involved in the assimilation of dimethylsulphoniopropionate (DMSP), an important compound in the fixation of carbon in marine phytoplankton, by mediating the conversion of 3-(methylthio)propanoyl-CoA (MMPA-CoA) to 3-(methylthio)acryloyl-CoA (MTA-CoA).</text>
</comment>
<evidence type="ECO:0000313" key="15">
    <source>
        <dbReference type="EMBL" id="WGZ91437.1"/>
    </source>
</evidence>
<evidence type="ECO:0000256" key="1">
    <source>
        <dbReference type="ARBA" id="ARBA00001974"/>
    </source>
</evidence>
<dbReference type="InterPro" id="IPR009100">
    <property type="entry name" value="AcylCoA_DH/oxidase_NM_dom_sf"/>
</dbReference>
<feature type="domain" description="Acetyl-CoA dehydrogenase-like C-terminal" evidence="14">
    <location>
        <begin position="466"/>
        <end position="591"/>
    </location>
</feature>
<accession>A0AA95H5S8</accession>
<dbReference type="Pfam" id="PF12806">
    <property type="entry name" value="Acyl-CoA_dh_C"/>
    <property type="match status" value="1"/>
</dbReference>
<evidence type="ECO:0000256" key="10">
    <source>
        <dbReference type="RuleBase" id="RU362125"/>
    </source>
</evidence>
<evidence type="ECO:0000259" key="12">
    <source>
        <dbReference type="Pfam" id="PF02770"/>
    </source>
</evidence>
<name>A0AA95H5S8_9GAMM</name>
<proteinExistence type="inferred from homology"/>
<dbReference type="AlphaFoldDB" id="A0AA95H5S8"/>
<feature type="domain" description="Acyl-CoA oxidase/dehydrogenase middle" evidence="12">
    <location>
        <begin position="162"/>
        <end position="270"/>
    </location>
</feature>
<dbReference type="PANTHER" id="PTHR42803:SF1">
    <property type="entry name" value="BROAD-SPECIFICITY LINEAR ACYL-COA DEHYDROGENASE FADE5"/>
    <property type="match status" value="1"/>
</dbReference>
<protein>
    <recommendedName>
        <fullName evidence="9">3-methylmercaptopropionyl-CoA dehydrogenase</fullName>
        <ecNumber evidence="8">1.3.99.41</ecNumber>
    </recommendedName>
</protein>
<evidence type="ECO:0000259" key="14">
    <source>
        <dbReference type="Pfam" id="PF12806"/>
    </source>
</evidence>
<evidence type="ECO:0000256" key="7">
    <source>
        <dbReference type="ARBA" id="ARBA00058683"/>
    </source>
</evidence>
<sequence length="596" mass="65236">MPTYKAPLRDFRFVYQELFNAEDLQALPGFEEVSPDLVETIVEEAGKFCENVLQPLNQSGDVIGVKFENGQITTPPGWKEAYQAYAENGWGALTASPEYGGQGLPKTVGIMVEEILCGANLSFGLYPGLTVGAYNAIVSHGSEALKNKFLPNMVAGIWSGTMCLTEPQCGTDLGLIRTKAEPQADGSYQLTGTKIFITSGEHDFTENIIHLVLARLPDAPSGIKGISLFLVPKFRVDDNGNLGARNPVFCGSIEHKMGIHASATCVMNFDGATGYLIGTAHKGMQAMFVMMNAERLGVGMQGLGIGEVAYQNAVAYARDRLQGRALKGAVQPDKPADPLWVHPDIRRMLLTMRAYTEGNRALAVWVARKLDESLHATDPAQQQTAEDFVALMTPIVKAFMTDCGSEIANLGMQVYGGHGYIREWGMEQFVRDARIAQIYEGTNGVQALDLVGRKLPAHMGRNLRPFFHEVSDYLANKQSDERAEFQPFVQGLAKAFGRLQQVTGWIGQKGLANPEEAAGAATDYLRLFALTALAYLWAKMVELALTKRDGAEREFYQAKINTARFFYERLLPQTGALTAIIMSGAGSMMNFNHEAF</sequence>
<dbReference type="Pfam" id="PF02770">
    <property type="entry name" value="Acyl-CoA_dh_M"/>
    <property type="match status" value="1"/>
</dbReference>
<evidence type="ECO:0000256" key="2">
    <source>
        <dbReference type="ARBA" id="ARBA00009347"/>
    </source>
</evidence>
<dbReference type="InterPro" id="IPR036250">
    <property type="entry name" value="AcylCo_DH-like_C"/>
</dbReference>
<dbReference type="FunFam" id="2.40.110.10:FF:000031">
    <property type="entry name" value="Acyl-CoA dehydrogenase, putative"/>
    <property type="match status" value="1"/>
</dbReference>
<dbReference type="InterPro" id="IPR006091">
    <property type="entry name" value="Acyl-CoA_Oxase/DH_mid-dom"/>
</dbReference>
<dbReference type="InterPro" id="IPR046373">
    <property type="entry name" value="Acyl-CoA_Oxase/DH_mid-dom_sf"/>
</dbReference>
<evidence type="ECO:0000256" key="3">
    <source>
        <dbReference type="ARBA" id="ARBA00022630"/>
    </source>
</evidence>
<dbReference type="SUPFAM" id="SSF56645">
    <property type="entry name" value="Acyl-CoA dehydrogenase NM domain-like"/>
    <property type="match status" value="1"/>
</dbReference>
<reference evidence="15" key="2">
    <citation type="submission" date="2023-04" db="EMBL/GenBank/DDBJ databases">
        <authorList>
            <person name="Beletskiy A.V."/>
            <person name="Mardanov A.V."/>
            <person name="Ravin N.V."/>
        </authorList>
    </citation>
    <scope>NUCLEOTIDE SEQUENCE</scope>
    <source>
        <strain evidence="15">GKL-01</strain>
    </source>
</reference>
<dbReference type="GO" id="GO:0050660">
    <property type="term" value="F:flavin adenine dinucleotide binding"/>
    <property type="evidence" value="ECO:0007669"/>
    <property type="project" value="InterPro"/>
</dbReference>
<reference evidence="15" key="1">
    <citation type="journal article" date="2023" name="Int. J. Mol. Sci.">
        <title>Metagenomics Revealed a New Genus 'Candidatus Thiocaldithrix dubininis' gen. nov., sp. nov. and a New Species 'Candidatus Thiothrix putei' sp. nov. in the Family Thiotrichaceae, Some Members of Which Have Traits of Both Na+- and H+-Motive Energetics.</title>
        <authorList>
            <person name="Ravin N.V."/>
            <person name="Muntyan M.S."/>
            <person name="Smolyakov D.D."/>
            <person name="Rudenko T.S."/>
            <person name="Beletsky A.V."/>
            <person name="Mardanov A.V."/>
            <person name="Grabovich M.Y."/>
        </authorList>
    </citation>
    <scope>NUCLEOTIDE SEQUENCE</scope>
    <source>
        <strain evidence="15">GKL-01</strain>
    </source>
</reference>
<dbReference type="InterPro" id="IPR009075">
    <property type="entry name" value="AcylCo_DH/oxidase_C"/>
</dbReference>
<dbReference type="EMBL" id="CP124755">
    <property type="protein sequence ID" value="WGZ91437.1"/>
    <property type="molecule type" value="Genomic_DNA"/>
</dbReference>
<dbReference type="Pfam" id="PF00441">
    <property type="entry name" value="Acyl-CoA_dh_1"/>
    <property type="match status" value="1"/>
</dbReference>
<dbReference type="InterPro" id="IPR037069">
    <property type="entry name" value="AcylCoA_DH/ox_N_sf"/>
</dbReference>
<keyword evidence="5 10" id="KW-0560">Oxidoreductase</keyword>
<feature type="domain" description="Acyl-CoA dehydrogenase/oxidase N-terminal" evidence="13">
    <location>
        <begin position="39"/>
        <end position="156"/>
    </location>
</feature>
<evidence type="ECO:0000259" key="11">
    <source>
        <dbReference type="Pfam" id="PF00441"/>
    </source>
</evidence>
<dbReference type="GO" id="GO:0016627">
    <property type="term" value="F:oxidoreductase activity, acting on the CH-CH group of donors"/>
    <property type="evidence" value="ECO:0007669"/>
    <property type="project" value="InterPro"/>
</dbReference>
<dbReference type="Gene3D" id="1.20.140.10">
    <property type="entry name" value="Butyryl-CoA Dehydrogenase, subunit A, domain 3"/>
    <property type="match status" value="1"/>
</dbReference>
<dbReference type="SUPFAM" id="SSF47203">
    <property type="entry name" value="Acyl-CoA dehydrogenase C-terminal domain-like"/>
    <property type="match status" value="1"/>
</dbReference>
<dbReference type="Pfam" id="PF02771">
    <property type="entry name" value="Acyl-CoA_dh_N"/>
    <property type="match status" value="1"/>
</dbReference>
<dbReference type="PANTHER" id="PTHR42803">
    <property type="entry name" value="ACYL-COA DEHYDROGENASE"/>
    <property type="match status" value="1"/>
</dbReference>
<evidence type="ECO:0000259" key="13">
    <source>
        <dbReference type="Pfam" id="PF02771"/>
    </source>
</evidence>
<evidence type="ECO:0000256" key="5">
    <source>
        <dbReference type="ARBA" id="ARBA00023002"/>
    </source>
</evidence>
<dbReference type="EC" id="1.3.99.41" evidence="8"/>
<comment type="cofactor">
    <cofactor evidence="1 10">
        <name>FAD</name>
        <dbReference type="ChEBI" id="CHEBI:57692"/>
    </cofactor>
</comment>
<dbReference type="InterPro" id="IPR013786">
    <property type="entry name" value="AcylCoA_DH/ox_N"/>
</dbReference>
<dbReference type="Gene3D" id="1.10.540.10">
    <property type="entry name" value="Acyl-CoA dehydrogenase/oxidase, N-terminal domain"/>
    <property type="match status" value="1"/>
</dbReference>
<feature type="domain" description="Acyl-CoA dehydrogenase/oxidase C-terminal" evidence="11">
    <location>
        <begin position="282"/>
        <end position="450"/>
    </location>
</feature>
<gene>
    <name evidence="15" type="ORF">QJT80_02940</name>
</gene>
<evidence type="ECO:0000256" key="8">
    <source>
        <dbReference type="ARBA" id="ARBA00066694"/>
    </source>
</evidence>